<evidence type="ECO:0000256" key="9">
    <source>
        <dbReference type="ARBA" id="ARBA00048270"/>
    </source>
</evidence>
<evidence type="ECO:0000256" key="7">
    <source>
        <dbReference type="ARBA" id="ARBA00022917"/>
    </source>
</evidence>
<dbReference type="Proteomes" id="UP000075420">
    <property type="component" value="Unassembled WGS sequence"/>
</dbReference>
<dbReference type="Pfam" id="PF00749">
    <property type="entry name" value="tRNA-synt_1c"/>
    <property type="match status" value="1"/>
</dbReference>
<dbReference type="InterPro" id="IPR050132">
    <property type="entry name" value="Gln/Glu-tRNA_Ligase"/>
</dbReference>
<dbReference type="InterPro" id="IPR049437">
    <property type="entry name" value="tRNA-synt_1c_C2"/>
</dbReference>
<organism evidence="15 16">
    <name type="scientific">Sorangium cellulosum</name>
    <name type="common">Polyangium cellulosum</name>
    <dbReference type="NCBI Taxonomy" id="56"/>
    <lineage>
        <taxon>Bacteria</taxon>
        <taxon>Pseudomonadati</taxon>
        <taxon>Myxococcota</taxon>
        <taxon>Polyangia</taxon>
        <taxon>Polyangiales</taxon>
        <taxon>Polyangiaceae</taxon>
        <taxon>Sorangium</taxon>
    </lineage>
</organism>
<dbReference type="InterPro" id="IPR020058">
    <property type="entry name" value="Glu/Gln-tRNA-synth_Ib_cat-dom"/>
</dbReference>
<keyword evidence="3" id="KW-0963">Cytoplasm</keyword>
<dbReference type="InterPro" id="IPR001412">
    <property type="entry name" value="aa-tRNA-synth_I_CS"/>
</dbReference>
<dbReference type="NCBIfam" id="NF011291">
    <property type="entry name" value="PRK14703.1"/>
    <property type="match status" value="1"/>
</dbReference>
<evidence type="ECO:0000256" key="1">
    <source>
        <dbReference type="ARBA" id="ARBA00005594"/>
    </source>
</evidence>
<feature type="non-terminal residue" evidence="15">
    <location>
        <position position="1"/>
    </location>
</feature>
<evidence type="ECO:0000256" key="4">
    <source>
        <dbReference type="ARBA" id="ARBA00022598"/>
    </source>
</evidence>
<dbReference type="GO" id="GO:0006425">
    <property type="term" value="P:glutaminyl-tRNA aminoacylation"/>
    <property type="evidence" value="ECO:0007669"/>
    <property type="project" value="UniProtKB-UniRule"/>
</dbReference>
<dbReference type="Gene3D" id="1.10.1160.10">
    <property type="entry name" value="Glutamyl-trna Synthetase, Domain 2"/>
    <property type="match status" value="1"/>
</dbReference>
<dbReference type="PROSITE" id="PS00178">
    <property type="entry name" value="AA_TRNA_LIGASE_I"/>
    <property type="match status" value="1"/>
</dbReference>
<dbReference type="CDD" id="cd00807">
    <property type="entry name" value="GlnRS_core"/>
    <property type="match status" value="1"/>
</dbReference>
<dbReference type="EMBL" id="JELY01000370">
    <property type="protein sequence ID" value="KYF59616.1"/>
    <property type="molecule type" value="Genomic_DNA"/>
</dbReference>
<dbReference type="Gene3D" id="3.90.800.10">
    <property type="entry name" value="Glutamyl-tRNA Synthetase, Domain 3"/>
    <property type="match status" value="1"/>
</dbReference>
<dbReference type="GO" id="GO:0005829">
    <property type="term" value="C:cytosol"/>
    <property type="evidence" value="ECO:0007669"/>
    <property type="project" value="TreeGrafter"/>
</dbReference>
<keyword evidence="8 11" id="KW-0030">Aminoacyl-tRNA synthetase</keyword>
<dbReference type="GO" id="GO:0004819">
    <property type="term" value="F:glutamine-tRNA ligase activity"/>
    <property type="evidence" value="ECO:0007669"/>
    <property type="project" value="UniProtKB-UniRule"/>
</dbReference>
<feature type="domain" description="tRNA synthetases class I (E and Q) anti-codon binding" evidence="14">
    <location>
        <begin position="452"/>
        <end position="528"/>
    </location>
</feature>
<dbReference type="EC" id="6.1.1.18" evidence="2 10"/>
<feature type="non-terminal residue" evidence="15">
    <location>
        <position position="555"/>
    </location>
</feature>
<evidence type="ECO:0000256" key="2">
    <source>
        <dbReference type="ARBA" id="ARBA00012836"/>
    </source>
</evidence>
<evidence type="ECO:0000256" key="10">
    <source>
        <dbReference type="NCBIfam" id="TIGR00440"/>
    </source>
</evidence>
<dbReference type="Gene3D" id="3.40.50.620">
    <property type="entry name" value="HUPs"/>
    <property type="match status" value="1"/>
</dbReference>
<evidence type="ECO:0000256" key="6">
    <source>
        <dbReference type="ARBA" id="ARBA00022840"/>
    </source>
</evidence>
<evidence type="ECO:0000256" key="8">
    <source>
        <dbReference type="ARBA" id="ARBA00023146"/>
    </source>
</evidence>
<dbReference type="Pfam" id="PF20974">
    <property type="entry name" value="tRNA-synt_1c_C2"/>
    <property type="match status" value="1"/>
</dbReference>
<dbReference type="HAMAP" id="MF_00126">
    <property type="entry name" value="Gln_tRNA_synth"/>
    <property type="match status" value="1"/>
</dbReference>
<dbReference type="InterPro" id="IPR020061">
    <property type="entry name" value="Glu_tRNA_lig_a-bdl"/>
</dbReference>
<reference evidence="15 16" key="1">
    <citation type="submission" date="2014-02" db="EMBL/GenBank/DDBJ databases">
        <title>The small core and large imbalanced accessory genome model reveals a collaborative survival strategy of Sorangium cellulosum strains in nature.</title>
        <authorList>
            <person name="Han K."/>
            <person name="Peng R."/>
            <person name="Blom J."/>
            <person name="Li Y.-Z."/>
        </authorList>
    </citation>
    <scope>NUCLEOTIDE SEQUENCE [LARGE SCALE GENOMIC DNA]</scope>
    <source>
        <strain evidence="15 16">So0157-25</strain>
    </source>
</reference>
<protein>
    <recommendedName>
        <fullName evidence="2 10">Glutamine--tRNA ligase</fullName>
        <ecNumber evidence="2 10">6.1.1.18</ecNumber>
    </recommendedName>
</protein>
<evidence type="ECO:0000256" key="3">
    <source>
        <dbReference type="ARBA" id="ARBA00022490"/>
    </source>
</evidence>
<dbReference type="PRINTS" id="PR00987">
    <property type="entry name" value="TRNASYNTHGLU"/>
</dbReference>
<dbReference type="SUPFAM" id="SSF52374">
    <property type="entry name" value="Nucleotidylyl transferase"/>
    <property type="match status" value="1"/>
</dbReference>
<dbReference type="PANTHER" id="PTHR43097:SF5">
    <property type="entry name" value="GLUTAMATE--TRNA LIGASE"/>
    <property type="match status" value="1"/>
</dbReference>
<dbReference type="InterPro" id="IPR020059">
    <property type="entry name" value="Glu/Gln-tRNA-synth_Ib_codon-bd"/>
</dbReference>
<dbReference type="InterPro" id="IPR014729">
    <property type="entry name" value="Rossmann-like_a/b/a_fold"/>
</dbReference>
<keyword evidence="5 11" id="KW-0547">Nucleotide-binding</keyword>
<dbReference type="InterPro" id="IPR000924">
    <property type="entry name" value="Glu/Gln-tRNA-synth"/>
</dbReference>
<keyword evidence="6 11" id="KW-0067">ATP-binding</keyword>
<feature type="domain" description="Glutamyl/glutaminyl-tRNA synthetase class Ib catalytic" evidence="12">
    <location>
        <begin position="21"/>
        <end position="330"/>
    </location>
</feature>
<dbReference type="FunFam" id="1.10.1160.10:FF:000001">
    <property type="entry name" value="Glutamine--tRNA ligase"/>
    <property type="match status" value="1"/>
</dbReference>
<dbReference type="Pfam" id="PF03950">
    <property type="entry name" value="tRNA-synt_1c_C"/>
    <property type="match status" value="1"/>
</dbReference>
<evidence type="ECO:0000259" key="13">
    <source>
        <dbReference type="Pfam" id="PF03950"/>
    </source>
</evidence>
<dbReference type="AlphaFoldDB" id="A0A150PVU5"/>
<sequence length="555" mass="62876">ASNFIRNIISEDLAAGRHERVVTRFPPEPNGYLHIGHAKSILLNFGLAAEFGGACHMRFDDTNPAAEDLEYVESIQRDVRWLGGDWGDKLFFASDYFERLYGFAVELIKKGKAYVCSLSEAETREMRGTVTEPGRESPYRSRSVEESLDLFARMRAGEFPEGAHVLRAKIDMAAPNMKMRDPPIYRIKRARHYRTGDAWCIYPLYDFAHSLSDAIEGITHSICTLEFENNRELYDWIIDSLDVPSRPRQYEFARLNLNYTVMSKRKLLGLVKGGVVSGWDDPRMPTIAGLRRRGVTPEAIRAFCEEIGVAKTNSTVDIAKFESCIRDDLNLRAPRVMAVLRPLRVVLENFPEGKVEEIDAPYWPEDVPRQGSRKVPLSRVVYIERDDFLEDPPRKWFRLAPGQQVRLRYAGFITCREVVRDQATGEVIELRCTYEDPTKTGEAPGGRKPKGTLHWVSAAHALPAEVRLYDRLFAVERPDAVEEGKDFLENLNPGSLVTLTGCRVEPSLATIEKGSHVQFERQGFFFVDPVDSAPGAPVFNRTVALKDSWSKIAAE</sequence>
<comment type="catalytic activity">
    <reaction evidence="9">
        <text>tRNA(Gln) + L-glutamine + ATP = L-glutaminyl-tRNA(Gln) + AMP + diphosphate</text>
        <dbReference type="Rhea" id="RHEA:20121"/>
        <dbReference type="Rhea" id="RHEA-COMP:9662"/>
        <dbReference type="Rhea" id="RHEA-COMP:9681"/>
        <dbReference type="ChEBI" id="CHEBI:30616"/>
        <dbReference type="ChEBI" id="CHEBI:33019"/>
        <dbReference type="ChEBI" id="CHEBI:58359"/>
        <dbReference type="ChEBI" id="CHEBI:78442"/>
        <dbReference type="ChEBI" id="CHEBI:78521"/>
        <dbReference type="ChEBI" id="CHEBI:456215"/>
        <dbReference type="EC" id="6.1.1.18"/>
    </reaction>
</comment>
<feature type="domain" description="Glutamyl/glutaminyl-tRNA synthetase class Ib anti-codon binding" evidence="13">
    <location>
        <begin position="333"/>
        <end position="435"/>
    </location>
</feature>
<dbReference type="InterPro" id="IPR022861">
    <property type="entry name" value="Gln_tRNA_ligase_bac"/>
</dbReference>
<evidence type="ECO:0000256" key="5">
    <source>
        <dbReference type="ARBA" id="ARBA00022741"/>
    </source>
</evidence>
<evidence type="ECO:0000256" key="11">
    <source>
        <dbReference type="RuleBase" id="RU363037"/>
    </source>
</evidence>
<dbReference type="SUPFAM" id="SSF50715">
    <property type="entry name" value="Ribosomal protein L25-like"/>
    <property type="match status" value="1"/>
</dbReference>
<proteinExistence type="inferred from homology"/>
<evidence type="ECO:0000259" key="14">
    <source>
        <dbReference type="Pfam" id="PF20974"/>
    </source>
</evidence>
<dbReference type="InterPro" id="IPR020056">
    <property type="entry name" value="Rbsml_bL25/Gln-tRNA_synth_N"/>
</dbReference>
<keyword evidence="7 11" id="KW-0648">Protein biosynthesis</keyword>
<gene>
    <name evidence="15" type="ORF">BE08_20175</name>
</gene>
<dbReference type="InterPro" id="IPR004514">
    <property type="entry name" value="Gln-tRNA-synth"/>
</dbReference>
<name>A0A150PVU5_SORCE</name>
<comment type="caution">
    <text evidence="15">The sequence shown here is derived from an EMBL/GenBank/DDBJ whole genome shotgun (WGS) entry which is preliminary data.</text>
</comment>
<comment type="similarity">
    <text evidence="1 11">Belongs to the class-I aminoacyl-tRNA synthetase family.</text>
</comment>
<evidence type="ECO:0000259" key="12">
    <source>
        <dbReference type="Pfam" id="PF00749"/>
    </source>
</evidence>
<dbReference type="GO" id="GO:0005524">
    <property type="term" value="F:ATP binding"/>
    <property type="evidence" value="ECO:0007669"/>
    <property type="project" value="UniProtKB-KW"/>
</dbReference>
<evidence type="ECO:0000313" key="16">
    <source>
        <dbReference type="Proteomes" id="UP000075420"/>
    </source>
</evidence>
<dbReference type="FunFam" id="2.40.240.10:FF:000007">
    <property type="entry name" value="Glutamine--tRNA ligase"/>
    <property type="match status" value="1"/>
</dbReference>
<evidence type="ECO:0000313" key="15">
    <source>
        <dbReference type="EMBL" id="KYF59616.1"/>
    </source>
</evidence>
<accession>A0A150PVU5</accession>
<dbReference type="InterPro" id="IPR011035">
    <property type="entry name" value="Ribosomal_bL25/Gln-tRNA_synth"/>
</dbReference>
<dbReference type="FunFam" id="3.90.800.10:FF:000001">
    <property type="entry name" value="Glutamine--tRNA ligase"/>
    <property type="match status" value="1"/>
</dbReference>
<dbReference type="FunFam" id="3.40.50.620:FF:000037">
    <property type="entry name" value="Glutamine--tRNA ligase cytoplasmic"/>
    <property type="match status" value="1"/>
</dbReference>
<dbReference type="PANTHER" id="PTHR43097">
    <property type="entry name" value="GLUTAMINE-TRNA LIGASE"/>
    <property type="match status" value="1"/>
</dbReference>
<keyword evidence="4 11" id="KW-0436">Ligase</keyword>
<dbReference type="Gene3D" id="2.40.240.10">
    <property type="entry name" value="Ribosomal Protein L25, Chain P"/>
    <property type="match status" value="2"/>
</dbReference>
<dbReference type="NCBIfam" id="TIGR00440">
    <property type="entry name" value="glnS"/>
    <property type="match status" value="1"/>
</dbReference>